<gene>
    <name evidence="10" type="primary">KATNAL2</name>
    <name evidence="10" type="ORF">FOL47_008674</name>
</gene>
<dbReference type="Gene3D" id="3.40.50.300">
    <property type="entry name" value="P-loop containing nucleotide triphosphate hydrolases"/>
    <property type="match status" value="1"/>
</dbReference>
<reference evidence="10 11" key="1">
    <citation type="submission" date="2020-04" db="EMBL/GenBank/DDBJ databases">
        <title>Perkinsus chesapeaki whole genome sequence.</title>
        <authorList>
            <person name="Bogema D.R."/>
        </authorList>
    </citation>
    <scope>NUCLEOTIDE SEQUENCE [LARGE SCALE GENOMIC DNA]</scope>
    <source>
        <strain evidence="10">ATCC PRA-425</strain>
    </source>
</reference>
<dbReference type="Proteomes" id="UP000591131">
    <property type="component" value="Unassembled WGS sequence"/>
</dbReference>
<evidence type="ECO:0000259" key="9">
    <source>
        <dbReference type="SMART" id="SM00382"/>
    </source>
</evidence>
<sequence>MRTKLASIARQNEEKRERERRRSCLILAIKFLRDSGLIEAAACAARESGIGDNLEVADNITLELIVQEFEDYHSFKYGKRPILIRKIAAREELALSENPLMKLPNYHTRLPPIPTRTTETTQRRRSGSVDATGSDQKNRAISNSYELAVDGQSMSRASTQPDPELERTGLGSELEVRSSLFAMYNQDSEMRELAQSVCRDILTRNPMVSWSDVIGCEDAKRSVKEAVVLPTKYPQLFHGPLLSDSWRGVLLFGPPGVGKTMLAKAVATECGTTFFNISASTVVSKWRGDSEKLIRCLFELAVAHQPSTIFIDEIDSLMSQRGAGDSEHEGSRRLKTELLIQMDGLTKQSCEKCQVFVLAASNLPWDLDQAMLRRLEKRILVDFPDETARLAMGKMFLQEYTHEEDIAEIAKTVAAGTAGWSGDDIRLLCKEAAMRPLRDFFDMNAIDGGTTVRSVTQEDAREAFRRVRPAGGDGHDMQRRYHQWATQFGSV</sequence>
<dbReference type="GO" id="GO:0000922">
    <property type="term" value="C:spindle pole"/>
    <property type="evidence" value="ECO:0007669"/>
    <property type="project" value="UniProtKB-SubCell"/>
</dbReference>
<feature type="domain" description="AAA+ ATPase" evidence="9">
    <location>
        <begin position="245"/>
        <end position="385"/>
    </location>
</feature>
<evidence type="ECO:0000256" key="1">
    <source>
        <dbReference type="ARBA" id="ARBA00004647"/>
    </source>
</evidence>
<keyword evidence="11" id="KW-1185">Reference proteome</keyword>
<dbReference type="GO" id="GO:0005524">
    <property type="term" value="F:ATP binding"/>
    <property type="evidence" value="ECO:0007669"/>
    <property type="project" value="UniProtKB-KW"/>
</dbReference>
<dbReference type="SMART" id="SM00382">
    <property type="entry name" value="AAA"/>
    <property type="match status" value="1"/>
</dbReference>
<dbReference type="GO" id="GO:0005874">
    <property type="term" value="C:microtubule"/>
    <property type="evidence" value="ECO:0007669"/>
    <property type="project" value="UniProtKB-KW"/>
</dbReference>
<keyword evidence="7" id="KW-0413">Isomerase</keyword>
<comment type="subcellular location">
    <subcellularLocation>
        <location evidence="1">Cytoplasm</location>
        <location evidence="1">Cytoskeleton</location>
        <location evidence="1">Spindle pole</location>
    </subcellularLocation>
</comment>
<dbReference type="InterPro" id="IPR003593">
    <property type="entry name" value="AAA+_ATPase"/>
</dbReference>
<dbReference type="AlphaFoldDB" id="A0A7J6MTP3"/>
<dbReference type="EMBL" id="JAAPAO010000057">
    <property type="protein sequence ID" value="KAF4674796.1"/>
    <property type="molecule type" value="Genomic_DNA"/>
</dbReference>
<dbReference type="GO" id="GO:0016853">
    <property type="term" value="F:isomerase activity"/>
    <property type="evidence" value="ECO:0007669"/>
    <property type="project" value="UniProtKB-KW"/>
</dbReference>
<evidence type="ECO:0000256" key="4">
    <source>
        <dbReference type="ARBA" id="ARBA00022741"/>
    </source>
</evidence>
<dbReference type="InterPro" id="IPR027417">
    <property type="entry name" value="P-loop_NTPase"/>
</dbReference>
<dbReference type="InterPro" id="IPR041569">
    <property type="entry name" value="AAA_lid_3"/>
</dbReference>
<evidence type="ECO:0000256" key="2">
    <source>
        <dbReference type="ARBA" id="ARBA00022490"/>
    </source>
</evidence>
<dbReference type="SUPFAM" id="SSF52540">
    <property type="entry name" value="P-loop containing nucleoside triphosphate hydrolases"/>
    <property type="match status" value="1"/>
</dbReference>
<dbReference type="Gene3D" id="1.10.8.60">
    <property type="match status" value="1"/>
</dbReference>
<evidence type="ECO:0000256" key="3">
    <source>
        <dbReference type="ARBA" id="ARBA00022701"/>
    </source>
</evidence>
<dbReference type="Pfam" id="PF17862">
    <property type="entry name" value="AAA_lid_3"/>
    <property type="match status" value="1"/>
</dbReference>
<proteinExistence type="predicted"/>
<keyword evidence="6" id="KW-0206">Cytoskeleton</keyword>
<evidence type="ECO:0000256" key="8">
    <source>
        <dbReference type="SAM" id="MobiDB-lite"/>
    </source>
</evidence>
<comment type="caution">
    <text evidence="10">The sequence shown here is derived from an EMBL/GenBank/DDBJ whole genome shotgun (WGS) entry which is preliminary data.</text>
</comment>
<dbReference type="PANTHER" id="PTHR23074:SF78">
    <property type="entry name" value="KATANIN P60 ATPASE-CONTAINING SUBUNIT A-LIKE 2"/>
    <property type="match status" value="1"/>
</dbReference>
<dbReference type="InterPro" id="IPR050304">
    <property type="entry name" value="MT-severing_AAA_ATPase"/>
</dbReference>
<dbReference type="GO" id="GO:0016887">
    <property type="term" value="F:ATP hydrolysis activity"/>
    <property type="evidence" value="ECO:0007669"/>
    <property type="project" value="InterPro"/>
</dbReference>
<feature type="compositionally biased region" description="Polar residues" evidence="8">
    <location>
        <begin position="129"/>
        <end position="141"/>
    </location>
</feature>
<evidence type="ECO:0000256" key="5">
    <source>
        <dbReference type="ARBA" id="ARBA00022840"/>
    </source>
</evidence>
<evidence type="ECO:0000313" key="11">
    <source>
        <dbReference type="Proteomes" id="UP000591131"/>
    </source>
</evidence>
<dbReference type="PANTHER" id="PTHR23074">
    <property type="entry name" value="AAA DOMAIN-CONTAINING"/>
    <property type="match status" value="1"/>
</dbReference>
<keyword evidence="3" id="KW-0493">Microtubule</keyword>
<evidence type="ECO:0000256" key="6">
    <source>
        <dbReference type="ARBA" id="ARBA00023212"/>
    </source>
</evidence>
<evidence type="ECO:0000313" key="10">
    <source>
        <dbReference type="EMBL" id="KAF4674796.1"/>
    </source>
</evidence>
<evidence type="ECO:0000256" key="7">
    <source>
        <dbReference type="ARBA" id="ARBA00023235"/>
    </source>
</evidence>
<keyword evidence="5" id="KW-0067">ATP-binding</keyword>
<keyword evidence="4" id="KW-0547">Nucleotide-binding</keyword>
<dbReference type="OrthoDB" id="29072at2759"/>
<feature type="region of interest" description="Disordered" evidence="8">
    <location>
        <begin position="105"/>
        <end position="141"/>
    </location>
</feature>
<protein>
    <submittedName>
        <fullName evidence="10">Katanin p60 ATPase-containing subunit A-like 2</fullName>
    </submittedName>
</protein>
<organism evidence="10 11">
    <name type="scientific">Perkinsus chesapeaki</name>
    <name type="common">Clam parasite</name>
    <name type="synonym">Perkinsus andrewsi</name>
    <dbReference type="NCBI Taxonomy" id="330153"/>
    <lineage>
        <taxon>Eukaryota</taxon>
        <taxon>Sar</taxon>
        <taxon>Alveolata</taxon>
        <taxon>Perkinsozoa</taxon>
        <taxon>Perkinsea</taxon>
        <taxon>Perkinsida</taxon>
        <taxon>Perkinsidae</taxon>
        <taxon>Perkinsus</taxon>
    </lineage>
</organism>
<dbReference type="FunFam" id="3.40.50.300:FF:000159">
    <property type="entry name" value="Katanin p60 ATPase-containing subunit A1"/>
    <property type="match status" value="1"/>
</dbReference>
<keyword evidence="2" id="KW-0963">Cytoplasm</keyword>
<accession>A0A7J6MTP3</accession>
<name>A0A7J6MTP3_PERCH</name>
<dbReference type="Pfam" id="PF00004">
    <property type="entry name" value="AAA"/>
    <property type="match status" value="1"/>
</dbReference>
<dbReference type="InterPro" id="IPR003959">
    <property type="entry name" value="ATPase_AAA_core"/>
</dbReference>